<keyword evidence="4" id="KW-0418">Kinase</keyword>
<evidence type="ECO:0000256" key="6">
    <source>
        <dbReference type="PROSITE-ProRule" id="PRU10141"/>
    </source>
</evidence>
<organism evidence="8">
    <name type="scientific">Toxocara canis</name>
    <name type="common">Canine roundworm</name>
    <dbReference type="NCBI Taxonomy" id="6265"/>
    <lineage>
        <taxon>Eukaryota</taxon>
        <taxon>Metazoa</taxon>
        <taxon>Ecdysozoa</taxon>
        <taxon>Nematoda</taxon>
        <taxon>Chromadorea</taxon>
        <taxon>Rhabditida</taxon>
        <taxon>Spirurina</taxon>
        <taxon>Ascaridomorpha</taxon>
        <taxon>Ascaridoidea</taxon>
        <taxon>Toxocaridae</taxon>
        <taxon>Toxocara</taxon>
    </lineage>
</organism>
<keyword evidence="5 6" id="KW-0067">ATP-binding</keyword>
<feature type="binding site" evidence="6">
    <location>
        <position position="33"/>
    </location>
    <ligand>
        <name>ATP</name>
        <dbReference type="ChEBI" id="CHEBI:30616"/>
    </ligand>
</feature>
<evidence type="ECO:0000256" key="3">
    <source>
        <dbReference type="ARBA" id="ARBA00022741"/>
    </source>
</evidence>
<dbReference type="PANTHER" id="PTHR24353:SF147">
    <property type="entry name" value="CGMP-DEPENDENT SERINE_THREONIN PROTEIN KINASE-RELATED"/>
    <property type="match status" value="1"/>
</dbReference>
<evidence type="ECO:0000256" key="5">
    <source>
        <dbReference type="ARBA" id="ARBA00022840"/>
    </source>
</evidence>
<dbReference type="SUPFAM" id="SSF56112">
    <property type="entry name" value="Protein kinase-like (PK-like)"/>
    <property type="match status" value="1"/>
</dbReference>
<sequence length="78" mass="9139">MNELQVIDTIGLGGFGRVQLVRSCRDERVFALKVMNKKHIVETKQQEHINSEREILLACQCPFIVTFVFLNNRSIHYY</sequence>
<dbReference type="PROSITE" id="PS00107">
    <property type="entry name" value="PROTEIN_KINASE_ATP"/>
    <property type="match status" value="1"/>
</dbReference>
<dbReference type="InterPro" id="IPR011009">
    <property type="entry name" value="Kinase-like_dom_sf"/>
</dbReference>
<reference evidence="8" key="1">
    <citation type="submission" date="2018-11" db="EMBL/GenBank/DDBJ databases">
        <authorList>
            <consortium name="Pathogen Informatics"/>
        </authorList>
    </citation>
    <scope>NUCLEOTIDE SEQUENCE [LARGE SCALE GENOMIC DNA]</scope>
</reference>
<keyword evidence="3 6" id="KW-0547">Nucleotide-binding</keyword>
<keyword evidence="1" id="KW-0723">Serine/threonine-protein kinase</keyword>
<keyword evidence="2" id="KW-0808">Transferase</keyword>
<evidence type="ECO:0000256" key="1">
    <source>
        <dbReference type="ARBA" id="ARBA00022527"/>
    </source>
</evidence>
<dbReference type="AlphaFoldDB" id="A0A3P7FM23"/>
<evidence type="ECO:0000256" key="2">
    <source>
        <dbReference type="ARBA" id="ARBA00022679"/>
    </source>
</evidence>
<dbReference type="PANTHER" id="PTHR24353">
    <property type="entry name" value="CYCLIC NUCLEOTIDE-DEPENDENT PROTEIN KINASE"/>
    <property type="match status" value="1"/>
</dbReference>
<dbReference type="Pfam" id="PF00069">
    <property type="entry name" value="Pkinase"/>
    <property type="match status" value="1"/>
</dbReference>
<dbReference type="Gene3D" id="3.30.200.20">
    <property type="entry name" value="Phosphorylase Kinase, domain 1"/>
    <property type="match status" value="1"/>
</dbReference>
<evidence type="ECO:0000313" key="8">
    <source>
        <dbReference type="EMBL" id="VDM34733.1"/>
    </source>
</evidence>
<evidence type="ECO:0000259" key="7">
    <source>
        <dbReference type="PROSITE" id="PS50011"/>
    </source>
</evidence>
<name>A0A3P7FM23_TOXCA</name>
<accession>A0A3P7FM23</accession>
<evidence type="ECO:0000256" key="4">
    <source>
        <dbReference type="ARBA" id="ARBA00022777"/>
    </source>
</evidence>
<dbReference type="GO" id="GO:0004690">
    <property type="term" value="F:cyclic nucleotide-dependent protein kinase activity"/>
    <property type="evidence" value="ECO:0007669"/>
    <property type="project" value="UniProtKB-ARBA"/>
</dbReference>
<dbReference type="EMBL" id="UYWY01012369">
    <property type="protein sequence ID" value="VDM34733.1"/>
    <property type="molecule type" value="Genomic_DNA"/>
</dbReference>
<dbReference type="InterPro" id="IPR017441">
    <property type="entry name" value="Protein_kinase_ATP_BS"/>
</dbReference>
<proteinExistence type="predicted"/>
<dbReference type="InterPro" id="IPR000719">
    <property type="entry name" value="Prot_kinase_dom"/>
</dbReference>
<gene>
    <name evidence="8" type="ORF">TCNE_LOCUS5258</name>
</gene>
<dbReference type="PROSITE" id="PS50011">
    <property type="entry name" value="PROTEIN_KINASE_DOM"/>
    <property type="match status" value="1"/>
</dbReference>
<protein>
    <recommendedName>
        <fullName evidence="7">Protein kinase domain-containing protein</fullName>
    </recommendedName>
</protein>
<dbReference type="GO" id="GO:0005524">
    <property type="term" value="F:ATP binding"/>
    <property type="evidence" value="ECO:0007669"/>
    <property type="project" value="UniProtKB-UniRule"/>
</dbReference>
<feature type="domain" description="Protein kinase" evidence="7">
    <location>
        <begin position="4"/>
        <end position="78"/>
    </location>
</feature>